<keyword evidence="1" id="KW-0472">Membrane</keyword>
<accession>A0A239SRH8</accession>
<evidence type="ECO:0000313" key="2">
    <source>
        <dbReference type="EMBL" id="SNU87334.1"/>
    </source>
</evidence>
<name>A0A239SRH8_9STRE</name>
<dbReference type="EMBL" id="LT906439">
    <property type="protein sequence ID" value="SNU87334.1"/>
    <property type="molecule type" value="Genomic_DNA"/>
</dbReference>
<gene>
    <name evidence="2" type="ORF">SAMEA4412692_00609</name>
</gene>
<dbReference type="RefSeq" id="WP_018374596.1">
    <property type="nucleotide sequence ID" value="NZ_LT906439.1"/>
</dbReference>
<reference evidence="2 3" key="1">
    <citation type="submission" date="2017-06" db="EMBL/GenBank/DDBJ databases">
        <authorList>
            <consortium name="Pathogen Informatics"/>
        </authorList>
    </citation>
    <scope>NUCLEOTIDE SEQUENCE [LARGE SCALE GENOMIC DNA]</scope>
    <source>
        <strain evidence="2 3">NCTC13788</strain>
    </source>
</reference>
<organism evidence="2 3">
    <name type="scientific">Streptococcus merionis</name>
    <dbReference type="NCBI Taxonomy" id="400065"/>
    <lineage>
        <taxon>Bacteria</taxon>
        <taxon>Bacillati</taxon>
        <taxon>Bacillota</taxon>
        <taxon>Bacilli</taxon>
        <taxon>Lactobacillales</taxon>
        <taxon>Streptococcaceae</taxon>
        <taxon>Streptococcus</taxon>
    </lineage>
</organism>
<proteinExistence type="predicted"/>
<dbReference type="KEGG" id="smen:SAMEA4412692_0609"/>
<dbReference type="Proteomes" id="UP000215185">
    <property type="component" value="Chromosome 1"/>
</dbReference>
<keyword evidence="3" id="KW-1185">Reference proteome</keyword>
<keyword evidence="1" id="KW-1133">Transmembrane helix</keyword>
<dbReference type="AlphaFoldDB" id="A0A239SRH8"/>
<sequence>MDKVLGIIIFVIACFVIVKMWELLETVIAGILRFFGGLIGGAFTRSLEKYEESKNQENRD</sequence>
<evidence type="ECO:0000313" key="3">
    <source>
        <dbReference type="Proteomes" id="UP000215185"/>
    </source>
</evidence>
<evidence type="ECO:0000256" key="1">
    <source>
        <dbReference type="SAM" id="Phobius"/>
    </source>
</evidence>
<feature type="transmembrane region" description="Helical" evidence="1">
    <location>
        <begin position="5"/>
        <end position="21"/>
    </location>
</feature>
<keyword evidence="1" id="KW-0812">Transmembrane</keyword>
<dbReference type="STRING" id="1123308.GCA_000380085_02051"/>
<protein>
    <submittedName>
        <fullName evidence="2">Uncharacterized protein</fullName>
    </submittedName>
</protein>